<dbReference type="InterPro" id="IPR053140">
    <property type="entry name" value="GDSL_Rv0518-like"/>
</dbReference>
<dbReference type="SUPFAM" id="SSF52266">
    <property type="entry name" value="SGNH hydrolase"/>
    <property type="match status" value="1"/>
</dbReference>
<reference evidence="2 3" key="1">
    <citation type="submission" date="2024-10" db="EMBL/GenBank/DDBJ databases">
        <title>The Natural Products Discovery Center: Release of the First 8490 Sequenced Strains for Exploring Actinobacteria Biosynthetic Diversity.</title>
        <authorList>
            <person name="Kalkreuter E."/>
            <person name="Kautsar S.A."/>
            <person name="Yang D."/>
            <person name="Bader C.D."/>
            <person name="Teijaro C.N."/>
            <person name="Fluegel L."/>
            <person name="Davis C.M."/>
            <person name="Simpson J.R."/>
            <person name="Lauterbach L."/>
            <person name="Steele A.D."/>
            <person name="Gui C."/>
            <person name="Meng S."/>
            <person name="Li G."/>
            <person name="Viehrig K."/>
            <person name="Ye F."/>
            <person name="Su P."/>
            <person name="Kiefer A.F."/>
            <person name="Nichols A."/>
            <person name="Cepeda A.J."/>
            <person name="Yan W."/>
            <person name="Fan B."/>
            <person name="Jiang Y."/>
            <person name="Adhikari A."/>
            <person name="Zheng C.-J."/>
            <person name="Schuster L."/>
            <person name="Cowan T.M."/>
            <person name="Smanski M.J."/>
            <person name="Chevrette M.G."/>
            <person name="De Carvalho L.P.S."/>
            <person name="Shen B."/>
        </authorList>
    </citation>
    <scope>NUCLEOTIDE SEQUENCE [LARGE SCALE GENOMIC DNA]</scope>
    <source>
        <strain evidence="2 3">NPDC004045</strain>
    </source>
</reference>
<evidence type="ECO:0000313" key="2">
    <source>
        <dbReference type="EMBL" id="MFF0543449.1"/>
    </source>
</evidence>
<dbReference type="InterPro" id="IPR013830">
    <property type="entry name" value="SGNH_hydro"/>
</dbReference>
<dbReference type="InterPro" id="IPR036514">
    <property type="entry name" value="SGNH_hydro_sf"/>
</dbReference>
<dbReference type="RefSeq" id="WP_387700085.1">
    <property type="nucleotide sequence ID" value="NZ_JBIAMX010000005.1"/>
</dbReference>
<protein>
    <submittedName>
        <fullName evidence="2">GDSL-type esterase/lipase family protein</fullName>
    </submittedName>
</protein>
<dbReference type="PANTHER" id="PTHR43784">
    <property type="entry name" value="GDSL-LIKE LIPASE/ACYLHYDROLASE, PUTATIVE (AFU_ORTHOLOGUE AFUA_2G00820)-RELATED"/>
    <property type="match status" value="1"/>
</dbReference>
<sequence>MSQWIAGFRSAVISPYEEIKLAESLSFTDQTVRQILRLAGGGGRIRLALTNRYGTAPLTVGAAGIAPRKTGSAQASDTARPVLVGGAAEFLIAAGESVVTDPIDLPVAAGDDLLLSLYLPGPTGLATFSHQPGEISYVTAGDAVDAPELPGAQEVPFRFYVTGVDVLDEAGTPVAVALGDSWFEGVGTTMSANRRSVDALNARLSRGHVVNQGIAGNRLTRTEIGEAGVDRLHDDALSVPGATDVLINFGINDLILGAMAGQAPATSDDLVTAFTALAARAHAAGLRVHAATIGPYAGCVFPGMPIAETLPTRRSVNEWLRTTDLFDSVFDVARAVEDPARPDHIRPDFDSGDGMHLNDAGAAAMAAAVDIDALFIE</sequence>
<accession>A0ABW6PM26</accession>
<dbReference type="EMBL" id="JBIAMX010000005">
    <property type="protein sequence ID" value="MFF0543449.1"/>
    <property type="molecule type" value="Genomic_DNA"/>
</dbReference>
<evidence type="ECO:0000313" key="3">
    <source>
        <dbReference type="Proteomes" id="UP001601444"/>
    </source>
</evidence>
<dbReference type="Pfam" id="PF13472">
    <property type="entry name" value="Lipase_GDSL_2"/>
    <property type="match status" value="1"/>
</dbReference>
<proteinExistence type="predicted"/>
<evidence type="ECO:0000259" key="1">
    <source>
        <dbReference type="Pfam" id="PF13472"/>
    </source>
</evidence>
<dbReference type="Gene3D" id="3.40.50.1110">
    <property type="entry name" value="SGNH hydrolase"/>
    <property type="match status" value="1"/>
</dbReference>
<keyword evidence="3" id="KW-1185">Reference proteome</keyword>
<name>A0ABW6PM26_9NOCA</name>
<dbReference type="Proteomes" id="UP001601444">
    <property type="component" value="Unassembled WGS sequence"/>
</dbReference>
<comment type="caution">
    <text evidence="2">The sequence shown here is derived from an EMBL/GenBank/DDBJ whole genome shotgun (WGS) entry which is preliminary data.</text>
</comment>
<dbReference type="PANTHER" id="PTHR43784:SF2">
    <property type="entry name" value="GDSL-LIKE LIPASE_ACYLHYDROLASE, PUTATIVE (AFU_ORTHOLOGUE AFUA_2G00820)-RELATED"/>
    <property type="match status" value="1"/>
</dbReference>
<organism evidence="2 3">
    <name type="scientific">Nocardia thailandica</name>
    <dbReference type="NCBI Taxonomy" id="257275"/>
    <lineage>
        <taxon>Bacteria</taxon>
        <taxon>Bacillati</taxon>
        <taxon>Actinomycetota</taxon>
        <taxon>Actinomycetes</taxon>
        <taxon>Mycobacteriales</taxon>
        <taxon>Nocardiaceae</taxon>
        <taxon>Nocardia</taxon>
    </lineage>
</organism>
<feature type="domain" description="SGNH hydrolase-type esterase" evidence="1">
    <location>
        <begin position="177"/>
        <end position="364"/>
    </location>
</feature>
<gene>
    <name evidence="2" type="ORF">ACFYTF_11500</name>
</gene>